<evidence type="ECO:0000256" key="3">
    <source>
        <dbReference type="SAM" id="MobiDB-lite"/>
    </source>
</evidence>
<name>A0AAV4LQW9_BABCB</name>
<dbReference type="Pfam" id="PF16046">
    <property type="entry name" value="FAM76"/>
    <property type="match status" value="1"/>
</dbReference>
<dbReference type="InterPro" id="IPR032017">
    <property type="entry name" value="FAM76"/>
</dbReference>
<sequence length="591" mass="67534">MSTREELRTGVKIARDKPSPTDDAESKRRTVWDKIAKLEKRGLCLQCERRRRKARNIEVCSDCAKSLPSLKCCHCKIPFMNHKFCAKASKIYRRELCMSCASNWATHNCDPKLCRVCNQWSAWRSTSECDRCYDLLQTYGQPSQCEACNNNAAFDRGESARQRVNELRLCFLCTINYKKNDYYNRKLMMSMGQDGAGERQEDRHSDRHGKHRRSTRDSSETPVASDKSQARGDGPDPPSESLQQELTELKESFQNLKRKYAELQEENIKLKKSLKTHLLDLFVLLAILVIVVGPHERVLVAFGQVRHQVPLQRNPQELRNLPLRRLQVVGAHLHARRPKQVVHVGRVVVGEGPEDQRPDVGELGRHLGRVAEGRGPDDVGVPYEQQHPAEPVRGVAPRVDAGYQKADEPQLVDVLHHVLRVERGEEHLVDAEDARLDRERGDHVVGGAQQLRRLQRQLRHDDLVIEGLLRHAVAEGVVHEVRRDDGRRVRRRRVLLVQPAHGYCDQDVYHVNARHGRRAPQPQQLRAVDALDVPVDLPQDLRLALGVQIAELRGELLHQQVAPDAELRQRVLLAHRIVHEHVGADLEGLFH</sequence>
<reference evidence="4 5" key="1">
    <citation type="submission" date="2021-06" db="EMBL/GenBank/DDBJ databases">
        <title>Genome sequence of Babesia caballi.</title>
        <authorList>
            <person name="Yamagishi J."/>
            <person name="Kidaka T."/>
            <person name="Ochi A."/>
        </authorList>
    </citation>
    <scope>NUCLEOTIDE SEQUENCE [LARGE SCALE GENOMIC DNA]</scope>
    <source>
        <strain evidence="4">USDA-D6B2</strain>
    </source>
</reference>
<evidence type="ECO:0000313" key="4">
    <source>
        <dbReference type="EMBL" id="GIX62578.1"/>
    </source>
</evidence>
<keyword evidence="2" id="KW-0175">Coiled coil</keyword>
<dbReference type="AlphaFoldDB" id="A0AAV4LQW9"/>
<accession>A0AAV4LQW9</accession>
<organism evidence="4 5">
    <name type="scientific">Babesia caballi</name>
    <dbReference type="NCBI Taxonomy" id="5871"/>
    <lineage>
        <taxon>Eukaryota</taxon>
        <taxon>Sar</taxon>
        <taxon>Alveolata</taxon>
        <taxon>Apicomplexa</taxon>
        <taxon>Aconoidasida</taxon>
        <taxon>Piroplasmida</taxon>
        <taxon>Babesiidae</taxon>
        <taxon>Babesia</taxon>
    </lineage>
</organism>
<protein>
    <submittedName>
        <fullName evidence="4">Uncharacterized protein</fullName>
    </submittedName>
</protein>
<comment type="similarity">
    <text evidence="1">Belongs to the FAM76 family.</text>
</comment>
<gene>
    <name evidence="4" type="ORF">BcabD6B2_20130</name>
</gene>
<feature type="region of interest" description="Disordered" evidence="3">
    <location>
        <begin position="193"/>
        <end position="241"/>
    </location>
</feature>
<keyword evidence="5" id="KW-1185">Reference proteome</keyword>
<feature type="region of interest" description="Disordered" evidence="3">
    <location>
        <begin position="1"/>
        <end position="27"/>
    </location>
</feature>
<comment type="caution">
    <text evidence="4">The sequence shown here is derived from an EMBL/GenBank/DDBJ whole genome shotgun (WGS) entry which is preliminary data.</text>
</comment>
<dbReference type="PANTHER" id="PTHR46176">
    <property type="entry name" value="LD21662P"/>
    <property type="match status" value="1"/>
</dbReference>
<evidence type="ECO:0000313" key="5">
    <source>
        <dbReference type="Proteomes" id="UP001497744"/>
    </source>
</evidence>
<evidence type="ECO:0000256" key="2">
    <source>
        <dbReference type="ARBA" id="ARBA00023054"/>
    </source>
</evidence>
<dbReference type="GeneID" id="94194059"/>
<proteinExistence type="inferred from homology"/>
<dbReference type="Proteomes" id="UP001497744">
    <property type="component" value="Unassembled WGS sequence"/>
</dbReference>
<feature type="compositionally biased region" description="Basic and acidic residues" evidence="3">
    <location>
        <begin position="196"/>
        <end position="205"/>
    </location>
</feature>
<dbReference type="RefSeq" id="XP_067714647.1">
    <property type="nucleotide sequence ID" value="XM_067858546.1"/>
</dbReference>
<evidence type="ECO:0000256" key="1">
    <source>
        <dbReference type="ARBA" id="ARBA00009097"/>
    </source>
</evidence>
<dbReference type="EMBL" id="BPLF01000002">
    <property type="protein sequence ID" value="GIX62578.1"/>
    <property type="molecule type" value="Genomic_DNA"/>
</dbReference>
<dbReference type="GO" id="GO:0016607">
    <property type="term" value="C:nuclear speck"/>
    <property type="evidence" value="ECO:0007669"/>
    <property type="project" value="TreeGrafter"/>
</dbReference>
<dbReference type="PANTHER" id="PTHR46176:SF1">
    <property type="entry name" value="LD21662P"/>
    <property type="match status" value="1"/>
</dbReference>